<gene>
    <name evidence="2" type="primary">Acey_s0272.g921</name>
    <name evidence="2" type="ORF">Y032_0272g921</name>
</gene>
<feature type="transmembrane region" description="Helical" evidence="1">
    <location>
        <begin position="6"/>
        <end position="22"/>
    </location>
</feature>
<accession>A0A016S848</accession>
<sequence>MGCGYQHIIDLLVTLIPMMYVIKKVTKTRRGPNVHFRDHLGGAVRDCAGCPPRLQCWPTRLQISDR</sequence>
<organism evidence="2 3">
    <name type="scientific">Ancylostoma ceylanicum</name>
    <dbReference type="NCBI Taxonomy" id="53326"/>
    <lineage>
        <taxon>Eukaryota</taxon>
        <taxon>Metazoa</taxon>
        <taxon>Ecdysozoa</taxon>
        <taxon>Nematoda</taxon>
        <taxon>Chromadorea</taxon>
        <taxon>Rhabditida</taxon>
        <taxon>Rhabditina</taxon>
        <taxon>Rhabditomorpha</taxon>
        <taxon>Strongyloidea</taxon>
        <taxon>Ancylostomatidae</taxon>
        <taxon>Ancylostomatinae</taxon>
        <taxon>Ancylostoma</taxon>
    </lineage>
</organism>
<keyword evidence="3" id="KW-1185">Reference proteome</keyword>
<evidence type="ECO:0000256" key="1">
    <source>
        <dbReference type="SAM" id="Phobius"/>
    </source>
</evidence>
<protein>
    <submittedName>
        <fullName evidence="2">Uncharacterized protein</fullName>
    </submittedName>
</protein>
<name>A0A016S848_9BILA</name>
<evidence type="ECO:0000313" key="2">
    <source>
        <dbReference type="EMBL" id="EYB86823.1"/>
    </source>
</evidence>
<dbReference type="EMBL" id="JARK01001608">
    <property type="protein sequence ID" value="EYB86823.1"/>
    <property type="molecule type" value="Genomic_DNA"/>
</dbReference>
<dbReference type="AlphaFoldDB" id="A0A016S848"/>
<proteinExistence type="predicted"/>
<comment type="caution">
    <text evidence="2">The sequence shown here is derived from an EMBL/GenBank/DDBJ whole genome shotgun (WGS) entry which is preliminary data.</text>
</comment>
<evidence type="ECO:0000313" key="3">
    <source>
        <dbReference type="Proteomes" id="UP000024635"/>
    </source>
</evidence>
<keyword evidence="1" id="KW-0472">Membrane</keyword>
<dbReference type="Proteomes" id="UP000024635">
    <property type="component" value="Unassembled WGS sequence"/>
</dbReference>
<keyword evidence="1" id="KW-0812">Transmembrane</keyword>
<reference evidence="3" key="1">
    <citation type="journal article" date="2015" name="Nat. Genet.">
        <title>The genome and transcriptome of the zoonotic hookworm Ancylostoma ceylanicum identify infection-specific gene families.</title>
        <authorList>
            <person name="Schwarz E.M."/>
            <person name="Hu Y."/>
            <person name="Antoshechkin I."/>
            <person name="Miller M.M."/>
            <person name="Sternberg P.W."/>
            <person name="Aroian R.V."/>
        </authorList>
    </citation>
    <scope>NUCLEOTIDE SEQUENCE</scope>
    <source>
        <strain evidence="3">HY135</strain>
    </source>
</reference>
<keyword evidence="1" id="KW-1133">Transmembrane helix</keyword>